<proteinExistence type="predicted"/>
<sequence length="31" mass="3502">MGCSRTRLLSSSQHFKLDQESALVKTLHISK</sequence>
<reference evidence="1" key="1">
    <citation type="submission" date="2022-08" db="EMBL/GenBank/DDBJ databases">
        <authorList>
            <person name="Gutierrez-Valencia J."/>
        </authorList>
    </citation>
    <scope>NUCLEOTIDE SEQUENCE</scope>
</reference>
<protein>
    <submittedName>
        <fullName evidence="1">Uncharacterized protein</fullName>
    </submittedName>
</protein>
<dbReference type="EMBL" id="CAMGYJ010000004">
    <property type="protein sequence ID" value="CAI0405972.1"/>
    <property type="molecule type" value="Genomic_DNA"/>
</dbReference>
<evidence type="ECO:0000313" key="1">
    <source>
        <dbReference type="EMBL" id="CAI0405972.1"/>
    </source>
</evidence>
<keyword evidence="2" id="KW-1185">Reference proteome</keyword>
<comment type="caution">
    <text evidence="1">The sequence shown here is derived from an EMBL/GenBank/DDBJ whole genome shotgun (WGS) entry which is preliminary data.</text>
</comment>
<name>A0AAV0J837_9ROSI</name>
<organism evidence="1 2">
    <name type="scientific">Linum tenue</name>
    <dbReference type="NCBI Taxonomy" id="586396"/>
    <lineage>
        <taxon>Eukaryota</taxon>
        <taxon>Viridiplantae</taxon>
        <taxon>Streptophyta</taxon>
        <taxon>Embryophyta</taxon>
        <taxon>Tracheophyta</taxon>
        <taxon>Spermatophyta</taxon>
        <taxon>Magnoliopsida</taxon>
        <taxon>eudicotyledons</taxon>
        <taxon>Gunneridae</taxon>
        <taxon>Pentapetalae</taxon>
        <taxon>rosids</taxon>
        <taxon>fabids</taxon>
        <taxon>Malpighiales</taxon>
        <taxon>Linaceae</taxon>
        <taxon>Linum</taxon>
    </lineage>
</organism>
<evidence type="ECO:0000313" key="2">
    <source>
        <dbReference type="Proteomes" id="UP001154282"/>
    </source>
</evidence>
<gene>
    <name evidence="1" type="ORF">LITE_LOCUS13048</name>
</gene>
<dbReference type="AlphaFoldDB" id="A0AAV0J837"/>
<dbReference type="Proteomes" id="UP001154282">
    <property type="component" value="Unassembled WGS sequence"/>
</dbReference>
<accession>A0AAV0J837</accession>